<reference evidence="1 2" key="1">
    <citation type="journal article" date="2019" name="Indoor Air">
        <title>Impacts of indoor surface finishes on bacterial viability.</title>
        <authorList>
            <person name="Hu J."/>
            <person name="Maamar S.B."/>
            <person name="Glawe A.J."/>
            <person name="Gottel N."/>
            <person name="Gilbert J.A."/>
            <person name="Hartmann E.M."/>
        </authorList>
    </citation>
    <scope>NUCLEOTIDE SEQUENCE [LARGE SCALE GENOMIC DNA]</scope>
    <source>
        <strain evidence="1 2">AF060A6</strain>
    </source>
</reference>
<protein>
    <submittedName>
        <fullName evidence="1">Uncharacterized protein</fullName>
    </submittedName>
</protein>
<dbReference type="EMBL" id="SLUB01000012">
    <property type="protein sequence ID" value="THE13049.1"/>
    <property type="molecule type" value="Genomic_DNA"/>
</dbReference>
<dbReference type="STRING" id="1033734.GCA_000285535_02039"/>
<keyword evidence="2" id="KW-1185">Reference proteome</keyword>
<dbReference type="RefSeq" id="WP_136379325.1">
    <property type="nucleotide sequence ID" value="NZ_SLUB01000012.1"/>
</dbReference>
<name>A0A4S3PTJ9_9BACI</name>
<dbReference type="AlphaFoldDB" id="A0A4S3PTJ9"/>
<dbReference type="Proteomes" id="UP000306477">
    <property type="component" value="Unassembled WGS sequence"/>
</dbReference>
<dbReference type="OrthoDB" id="2921074at2"/>
<accession>A0A4S3PTJ9</accession>
<evidence type="ECO:0000313" key="1">
    <source>
        <dbReference type="EMBL" id="THE13049.1"/>
    </source>
</evidence>
<evidence type="ECO:0000313" key="2">
    <source>
        <dbReference type="Proteomes" id="UP000306477"/>
    </source>
</evidence>
<proteinExistence type="predicted"/>
<comment type="caution">
    <text evidence="1">The sequence shown here is derived from an EMBL/GenBank/DDBJ whole genome shotgun (WGS) entry which is preliminary data.</text>
</comment>
<sequence>MSYEMRIATMLADQVDGFIQFVQENYDHKHKSYVENPDKLYQVKLLIDEYKFQLNAAELRRINRFSWNEKYTYLLVEDVKKGLGVIEEYVKRNYNDLFILTGRLHTLRSLCSSFQLLPK</sequence>
<organism evidence="1 2">
    <name type="scientific">Bacillus timonensis</name>
    <dbReference type="NCBI Taxonomy" id="1033734"/>
    <lineage>
        <taxon>Bacteria</taxon>
        <taxon>Bacillati</taxon>
        <taxon>Bacillota</taxon>
        <taxon>Bacilli</taxon>
        <taxon>Bacillales</taxon>
        <taxon>Bacillaceae</taxon>
        <taxon>Bacillus</taxon>
    </lineage>
</organism>
<gene>
    <name evidence="1" type="ORF">E1I69_09265</name>
</gene>